<keyword evidence="4 6" id="KW-1133">Transmembrane helix</keyword>
<evidence type="ECO:0000313" key="8">
    <source>
        <dbReference type="Proteomes" id="UP000622317"/>
    </source>
</evidence>
<feature type="transmembrane region" description="Helical" evidence="6">
    <location>
        <begin position="134"/>
        <end position="152"/>
    </location>
</feature>
<evidence type="ECO:0000256" key="6">
    <source>
        <dbReference type="SAM" id="Phobius"/>
    </source>
</evidence>
<keyword evidence="5 6" id="KW-0472">Membrane</keyword>
<feature type="transmembrane region" description="Helical" evidence="6">
    <location>
        <begin position="172"/>
        <end position="193"/>
    </location>
</feature>
<evidence type="ECO:0000256" key="1">
    <source>
        <dbReference type="ARBA" id="ARBA00004651"/>
    </source>
</evidence>
<feature type="transmembrane region" description="Helical" evidence="6">
    <location>
        <begin position="25"/>
        <end position="46"/>
    </location>
</feature>
<dbReference type="GO" id="GO:0022857">
    <property type="term" value="F:transmembrane transporter activity"/>
    <property type="evidence" value="ECO:0007669"/>
    <property type="project" value="InterPro"/>
</dbReference>
<name>A0A927FBJ4_9BACT</name>
<keyword evidence="2" id="KW-1003">Cell membrane</keyword>
<proteinExistence type="predicted"/>
<keyword evidence="3 6" id="KW-0812">Transmembrane</keyword>
<evidence type="ECO:0000256" key="2">
    <source>
        <dbReference type="ARBA" id="ARBA00022475"/>
    </source>
</evidence>
<evidence type="ECO:0000256" key="4">
    <source>
        <dbReference type="ARBA" id="ARBA00022989"/>
    </source>
</evidence>
<organism evidence="7 8">
    <name type="scientific">Pelagicoccus enzymogenes</name>
    <dbReference type="NCBI Taxonomy" id="2773457"/>
    <lineage>
        <taxon>Bacteria</taxon>
        <taxon>Pseudomonadati</taxon>
        <taxon>Verrucomicrobiota</taxon>
        <taxon>Opitutia</taxon>
        <taxon>Puniceicoccales</taxon>
        <taxon>Pelagicoccaceae</taxon>
        <taxon>Pelagicoccus</taxon>
    </lineage>
</organism>
<feature type="transmembrane region" description="Helical" evidence="6">
    <location>
        <begin position="256"/>
        <end position="272"/>
    </location>
</feature>
<feature type="transmembrane region" description="Helical" evidence="6">
    <location>
        <begin position="58"/>
        <end position="88"/>
    </location>
</feature>
<dbReference type="PANTHER" id="PTHR32196">
    <property type="entry name" value="ABC TRANSPORTER PERMEASE PROTEIN YPHD-RELATED-RELATED"/>
    <property type="match status" value="1"/>
</dbReference>
<evidence type="ECO:0000256" key="5">
    <source>
        <dbReference type="ARBA" id="ARBA00023136"/>
    </source>
</evidence>
<dbReference type="InterPro" id="IPR001851">
    <property type="entry name" value="ABC_transp_permease"/>
</dbReference>
<dbReference type="CDD" id="cd06579">
    <property type="entry name" value="TM_PBP1_transp_AraH_like"/>
    <property type="match status" value="1"/>
</dbReference>
<dbReference type="AlphaFoldDB" id="A0A927FBJ4"/>
<accession>A0A927FBJ4</accession>
<reference evidence="7" key="1">
    <citation type="submission" date="2020-09" db="EMBL/GenBank/DDBJ databases">
        <title>Pelagicoccus enzymogenes sp. nov. with an EPS production, isolated from marine sediment.</title>
        <authorList>
            <person name="Feng X."/>
        </authorList>
    </citation>
    <scope>NUCLEOTIDE SEQUENCE</scope>
    <source>
        <strain evidence="7">NFK12</strain>
    </source>
</reference>
<keyword evidence="8" id="KW-1185">Reference proteome</keyword>
<evidence type="ECO:0000256" key="3">
    <source>
        <dbReference type="ARBA" id="ARBA00022692"/>
    </source>
</evidence>
<gene>
    <name evidence="7" type="ORF">IEN85_13060</name>
</gene>
<dbReference type="Proteomes" id="UP000622317">
    <property type="component" value="Unassembled WGS sequence"/>
</dbReference>
<dbReference type="RefSeq" id="WP_191617525.1">
    <property type="nucleotide sequence ID" value="NZ_JACYFG010000036.1"/>
</dbReference>
<feature type="transmembrane region" description="Helical" evidence="6">
    <location>
        <begin position="100"/>
        <end position="122"/>
    </location>
</feature>
<comment type="subcellular location">
    <subcellularLocation>
        <location evidence="1">Cell membrane</location>
        <topology evidence="1">Multi-pass membrane protein</topology>
    </subcellularLocation>
</comment>
<dbReference type="EMBL" id="JACYFG010000036">
    <property type="protein sequence ID" value="MBD5780423.1"/>
    <property type="molecule type" value="Genomic_DNA"/>
</dbReference>
<dbReference type="GO" id="GO:0005886">
    <property type="term" value="C:plasma membrane"/>
    <property type="evidence" value="ECO:0007669"/>
    <property type="project" value="UniProtKB-SubCell"/>
</dbReference>
<evidence type="ECO:0000313" key="7">
    <source>
        <dbReference type="EMBL" id="MBD5780423.1"/>
    </source>
</evidence>
<feature type="transmembrane region" description="Helical" evidence="6">
    <location>
        <begin position="223"/>
        <end position="244"/>
    </location>
</feature>
<protein>
    <submittedName>
        <fullName evidence="7">ABC transporter permease</fullName>
    </submittedName>
</protein>
<sequence>MSTRTNTLNTNLGFGQTDWVSSRTLGLILFAGLLMISMALASTSFLTGETFFSQSRYVAFYVLVAMSQAVCLAVGDLNLTVGAIGSIITVSLGMAIAPEYAALSPWIGVPLVFLIGPLTGLINGLIITRFKIDAFIVTLSMMFVYMGLRSGISGGNSYRVPESFWWLGQGGAFGIPFMVLIVLFVLWGISFLYRNTVLGRRLLATGSNSDAARLSGINTDRMIVVAHVISGGFSALAAIMWASWSGNAAPQTGDDWLIISFAVAIIGGTGLSGSLISPVGILVGAVIFKLIQHALVILKINDNYSNTLLGGLILLAIVVDRAREHFGKEGK</sequence>
<comment type="caution">
    <text evidence="7">The sequence shown here is derived from an EMBL/GenBank/DDBJ whole genome shotgun (WGS) entry which is preliminary data.</text>
</comment>
<dbReference type="Pfam" id="PF02653">
    <property type="entry name" value="BPD_transp_2"/>
    <property type="match status" value="1"/>
</dbReference>